<feature type="domain" description="HD" evidence="1">
    <location>
        <begin position="35"/>
        <end position="104"/>
    </location>
</feature>
<dbReference type="InterPro" id="IPR003607">
    <property type="entry name" value="HD/PDEase_dom"/>
</dbReference>
<gene>
    <name evidence="2" type="ORF">DFR34_11022</name>
</gene>
<evidence type="ECO:0000313" key="2">
    <source>
        <dbReference type="EMBL" id="PXX78705.1"/>
    </source>
</evidence>
<proteinExistence type="predicted"/>
<keyword evidence="3" id="KW-1185">Reference proteome</keyword>
<dbReference type="CDD" id="cd00077">
    <property type="entry name" value="HDc"/>
    <property type="match status" value="1"/>
</dbReference>
<dbReference type="SUPFAM" id="SSF109604">
    <property type="entry name" value="HD-domain/PDEase-like"/>
    <property type="match status" value="1"/>
</dbReference>
<name>A0A318KSL4_9NEIS</name>
<dbReference type="AlphaFoldDB" id="A0A318KSL4"/>
<sequence length="189" mass="19943">MPYSPLNSLEQVAALLSEHGVRLYGGEAISQLEHALQAALAAEQDGASDALITAAFLHDLGHLVCEQGDDDVANGINDHHEAVATQVLRSLFADDVLQPIALHVAAKRYLCSIEPGYHASLSDASRASLALQGGAMDAAACARFARHPHVADALRLRRYDDQAKTPGLVTPPLAHYLAIAARATQAAQA</sequence>
<dbReference type="InterPro" id="IPR006674">
    <property type="entry name" value="HD_domain"/>
</dbReference>
<dbReference type="InterPro" id="IPR017670">
    <property type="entry name" value="Phosphonate_degrad-assoc"/>
</dbReference>
<dbReference type="NCBIfam" id="TIGR03276">
    <property type="entry name" value="Phn-HD"/>
    <property type="match status" value="1"/>
</dbReference>
<comment type="caution">
    <text evidence="2">The sequence shown here is derived from an EMBL/GenBank/DDBJ whole genome shotgun (WGS) entry which is preliminary data.</text>
</comment>
<dbReference type="EMBL" id="QJKI01000010">
    <property type="protein sequence ID" value="PXX78705.1"/>
    <property type="molecule type" value="Genomic_DNA"/>
</dbReference>
<evidence type="ECO:0000259" key="1">
    <source>
        <dbReference type="Pfam" id="PF01966"/>
    </source>
</evidence>
<dbReference type="Proteomes" id="UP000247555">
    <property type="component" value="Unassembled WGS sequence"/>
</dbReference>
<organism evidence="2 3">
    <name type="scientific">Rivihabitans pingtungensis</name>
    <dbReference type="NCBI Taxonomy" id="1054498"/>
    <lineage>
        <taxon>Bacteria</taxon>
        <taxon>Pseudomonadati</taxon>
        <taxon>Pseudomonadota</taxon>
        <taxon>Betaproteobacteria</taxon>
        <taxon>Neisseriales</taxon>
        <taxon>Aquaspirillaceae</taxon>
        <taxon>Rivihabitans</taxon>
    </lineage>
</organism>
<dbReference type="RefSeq" id="WP_110390828.1">
    <property type="nucleotide sequence ID" value="NZ_QJKI01000010.1"/>
</dbReference>
<dbReference type="InterPro" id="IPR052567">
    <property type="entry name" value="OP_Dioxygenase"/>
</dbReference>
<dbReference type="PANTHER" id="PTHR40202">
    <property type="match status" value="1"/>
</dbReference>
<accession>A0A318KSL4</accession>
<reference evidence="2 3" key="1">
    <citation type="submission" date="2018-05" db="EMBL/GenBank/DDBJ databases">
        <title>Genomic Encyclopedia of Type Strains, Phase IV (KMG-IV): sequencing the most valuable type-strain genomes for metagenomic binning, comparative biology and taxonomic classification.</title>
        <authorList>
            <person name="Goeker M."/>
        </authorList>
    </citation>
    <scope>NUCLEOTIDE SEQUENCE [LARGE SCALE GENOMIC DNA]</scope>
    <source>
        <strain evidence="2 3">DSM 29661</strain>
    </source>
</reference>
<dbReference type="PANTHER" id="PTHR40202:SF1">
    <property type="entry name" value="HD DOMAIN-CONTAINING PROTEIN"/>
    <property type="match status" value="1"/>
</dbReference>
<dbReference type="OrthoDB" id="823268at2"/>
<protein>
    <submittedName>
        <fullName evidence="2">Phosphonate degradation associated HDIG domain protein</fullName>
    </submittedName>
</protein>
<dbReference type="Pfam" id="PF01966">
    <property type="entry name" value="HD"/>
    <property type="match status" value="1"/>
</dbReference>
<evidence type="ECO:0000313" key="3">
    <source>
        <dbReference type="Proteomes" id="UP000247555"/>
    </source>
</evidence>
<dbReference type="Gene3D" id="1.10.3210.10">
    <property type="entry name" value="Hypothetical protein af1432"/>
    <property type="match status" value="1"/>
</dbReference>